<dbReference type="EMBL" id="JEMX01000053">
    <property type="protein sequence ID" value="EXI79490.1"/>
    <property type="molecule type" value="Genomic_DNA"/>
</dbReference>
<reference evidence="1 2" key="1">
    <citation type="submission" date="2014-02" db="EMBL/GenBank/DDBJ databases">
        <title>Expanding our view of genomic diversity in Candidatus Accumulibacter clades.</title>
        <authorList>
            <person name="Skennerton C.T."/>
            <person name="Barr J.J."/>
            <person name="Slater F.R."/>
            <person name="Bond P.L."/>
            <person name="Tyson G.W."/>
        </authorList>
    </citation>
    <scope>NUCLEOTIDE SEQUENCE [LARGE SCALE GENOMIC DNA]</scope>
    <source>
        <strain evidence="2">BA-92</strain>
    </source>
</reference>
<evidence type="ECO:0000313" key="2">
    <source>
        <dbReference type="Proteomes" id="UP000021816"/>
    </source>
</evidence>
<sequence length="72" mass="8275">MHGIEIAHDTPDKKEALARFLEPHISHLAYASSDTAELRCRHASRKVQKQKNPNNRGFGGGRASFWRVCRYR</sequence>
<organism evidence="1 2">
    <name type="scientific">Candidatus Accumulibacter appositus</name>
    <dbReference type="NCBI Taxonomy" id="1454003"/>
    <lineage>
        <taxon>Bacteria</taxon>
        <taxon>Pseudomonadati</taxon>
        <taxon>Pseudomonadota</taxon>
        <taxon>Betaproteobacteria</taxon>
        <taxon>Candidatus Accumulibacter</taxon>
    </lineage>
</organism>
<dbReference type="AlphaFoldDB" id="A0A011PRM2"/>
<dbReference type="Proteomes" id="UP000021816">
    <property type="component" value="Unassembled WGS sequence"/>
</dbReference>
<name>A0A011PRM2_9PROT</name>
<protein>
    <submittedName>
        <fullName evidence="1">Uncharacterized protein</fullName>
    </submittedName>
</protein>
<evidence type="ECO:0000313" key="1">
    <source>
        <dbReference type="EMBL" id="EXI79490.1"/>
    </source>
</evidence>
<comment type="caution">
    <text evidence="1">The sequence shown here is derived from an EMBL/GenBank/DDBJ whole genome shotgun (WGS) entry which is preliminary data.</text>
</comment>
<accession>A0A011PRM2</accession>
<proteinExistence type="predicted"/>
<gene>
    <name evidence="1" type="ORF">AW10_02343</name>
</gene>